<dbReference type="EMBL" id="EQ974008">
    <property type="protein sequence ID" value="EEF35689.1"/>
    <property type="molecule type" value="Genomic_DNA"/>
</dbReference>
<dbReference type="AlphaFoldDB" id="B9SKZ8"/>
<keyword evidence="2" id="KW-1185">Reference proteome</keyword>
<protein>
    <submittedName>
        <fullName evidence="1">Uncharacterized protein</fullName>
    </submittedName>
</protein>
<evidence type="ECO:0000313" key="2">
    <source>
        <dbReference type="Proteomes" id="UP000008311"/>
    </source>
</evidence>
<organism evidence="1 2">
    <name type="scientific">Ricinus communis</name>
    <name type="common">Castor bean</name>
    <dbReference type="NCBI Taxonomy" id="3988"/>
    <lineage>
        <taxon>Eukaryota</taxon>
        <taxon>Viridiplantae</taxon>
        <taxon>Streptophyta</taxon>
        <taxon>Embryophyta</taxon>
        <taxon>Tracheophyta</taxon>
        <taxon>Spermatophyta</taxon>
        <taxon>Magnoliopsida</taxon>
        <taxon>eudicotyledons</taxon>
        <taxon>Gunneridae</taxon>
        <taxon>Pentapetalae</taxon>
        <taxon>rosids</taxon>
        <taxon>fabids</taxon>
        <taxon>Malpighiales</taxon>
        <taxon>Euphorbiaceae</taxon>
        <taxon>Acalyphoideae</taxon>
        <taxon>Acalypheae</taxon>
        <taxon>Ricinus</taxon>
    </lineage>
</organism>
<gene>
    <name evidence="1" type="ORF">RCOM_0847650</name>
</gene>
<name>B9SKZ8_RICCO</name>
<reference evidence="2" key="1">
    <citation type="journal article" date="2010" name="Nat. Biotechnol.">
        <title>Draft genome sequence of the oilseed species Ricinus communis.</title>
        <authorList>
            <person name="Chan A.P."/>
            <person name="Crabtree J."/>
            <person name="Zhao Q."/>
            <person name="Lorenzi H."/>
            <person name="Orvis J."/>
            <person name="Puiu D."/>
            <person name="Melake-Berhan A."/>
            <person name="Jones K.M."/>
            <person name="Redman J."/>
            <person name="Chen G."/>
            <person name="Cahoon E.B."/>
            <person name="Gedil M."/>
            <person name="Stanke M."/>
            <person name="Haas B.J."/>
            <person name="Wortman J.R."/>
            <person name="Fraser-Liggett C.M."/>
            <person name="Ravel J."/>
            <person name="Rabinowicz P.D."/>
        </authorList>
    </citation>
    <scope>NUCLEOTIDE SEQUENCE [LARGE SCALE GENOMIC DNA]</scope>
    <source>
        <strain evidence="2">cv. Hale</strain>
    </source>
</reference>
<dbReference type="InParanoid" id="B9SKZ8"/>
<proteinExistence type="predicted"/>
<evidence type="ECO:0000313" key="1">
    <source>
        <dbReference type="EMBL" id="EEF35689.1"/>
    </source>
</evidence>
<sequence>MCRNYEQMISGDGDMEGLARLQADISHPSKVYATEVHFKITIQGQRKQSWAYEPLQGHGILWGIHRYTSYVGDNSIFLYCT</sequence>
<dbReference type="Proteomes" id="UP000008311">
    <property type="component" value="Unassembled WGS sequence"/>
</dbReference>
<accession>B9SKZ8</accession>